<feature type="compositionally biased region" description="Polar residues" evidence="2">
    <location>
        <begin position="92"/>
        <end position="107"/>
    </location>
</feature>
<feature type="domain" description="HTH psq-type" evidence="3">
    <location>
        <begin position="18"/>
        <end position="61"/>
    </location>
</feature>
<sequence length="418" mass="44657">MEVGLKKESPITYSNGKRLFTIDQKVDALVRIKMTGCSKAEVARSLHVAESTFRGWFKNKDIVMKAEAKYNEMKTKSSNASSDGYKSDDNSKSFSVDGSDNNSSTCYTEDREGSRSRFSSPDPCAPNAPVRRSPERPHLLHHNKQKLKKPHHNNSLSLGNSNGLLNGTLNASLNAGLNASLNAGLNASLNAGFNASLNASLTASLGGGLGSGLNGGLNGSLGGGLGHLTQQQQLQHHLSQLAHHPLHHNISSLTGLKGSNAAAAAAVAAAAAAAAVAADHPSLRLSPAELQSKINNYFSPSPLLATSLPGSVNFLSPNFTTESTTYNKSSSFINTMVTATLMEPQALDLSTHSRNKCKGSKRSLTTTTVTNTTTTQTSPKILRHNSYRNLYKPYSRCTDDIVHTRQGINPRNPLWPLQ</sequence>
<dbReference type="RefSeq" id="XP_025411317.1">
    <property type="nucleotide sequence ID" value="XM_025555532.1"/>
</dbReference>
<comment type="subcellular location">
    <subcellularLocation>
        <location evidence="1">Nucleus</location>
    </subcellularLocation>
</comment>
<feature type="region of interest" description="Disordered" evidence="2">
    <location>
        <begin position="72"/>
        <end position="137"/>
    </location>
</feature>
<evidence type="ECO:0000256" key="1">
    <source>
        <dbReference type="ARBA" id="ARBA00004123"/>
    </source>
</evidence>
<feature type="region of interest" description="Disordered" evidence="2">
    <location>
        <begin position="353"/>
        <end position="379"/>
    </location>
</feature>
<dbReference type="InterPro" id="IPR009057">
    <property type="entry name" value="Homeodomain-like_sf"/>
</dbReference>
<dbReference type="Proteomes" id="UP000694846">
    <property type="component" value="Unplaced"/>
</dbReference>
<reference evidence="5" key="1">
    <citation type="submission" date="2025-08" db="UniProtKB">
        <authorList>
            <consortium name="RefSeq"/>
        </authorList>
    </citation>
    <scope>IDENTIFICATION</scope>
    <source>
        <tissue evidence="5">Whole body</tissue>
    </source>
</reference>
<evidence type="ECO:0000256" key="2">
    <source>
        <dbReference type="SAM" id="MobiDB-lite"/>
    </source>
</evidence>
<dbReference type="InterPro" id="IPR007889">
    <property type="entry name" value="HTH_Psq"/>
</dbReference>
<feature type="compositionally biased region" description="Low complexity" evidence="2">
    <location>
        <begin position="365"/>
        <end position="377"/>
    </location>
</feature>
<gene>
    <name evidence="5" type="primary">LOC112684173</name>
</gene>
<dbReference type="Pfam" id="PF04218">
    <property type="entry name" value="CENP-B_N"/>
    <property type="match status" value="1"/>
</dbReference>
<dbReference type="InterPro" id="IPR036388">
    <property type="entry name" value="WH-like_DNA-bd_sf"/>
</dbReference>
<dbReference type="AlphaFoldDB" id="A0A8B8FL13"/>
<dbReference type="GO" id="GO:0005634">
    <property type="term" value="C:nucleus"/>
    <property type="evidence" value="ECO:0007669"/>
    <property type="project" value="UniProtKB-SubCell"/>
</dbReference>
<dbReference type="OrthoDB" id="6624814at2759"/>
<protein>
    <submittedName>
        <fullName evidence="5">FK506-binding protein 5-like isoform X1</fullName>
    </submittedName>
</protein>
<evidence type="ECO:0000259" key="3">
    <source>
        <dbReference type="Pfam" id="PF04218"/>
    </source>
</evidence>
<evidence type="ECO:0000313" key="4">
    <source>
        <dbReference type="Proteomes" id="UP000694846"/>
    </source>
</evidence>
<dbReference type="GO" id="GO:0003677">
    <property type="term" value="F:DNA binding"/>
    <property type="evidence" value="ECO:0007669"/>
    <property type="project" value="InterPro"/>
</dbReference>
<evidence type="ECO:0000313" key="5">
    <source>
        <dbReference type="RefSeq" id="XP_025411317.1"/>
    </source>
</evidence>
<name>A0A8B8FL13_9HEMI</name>
<dbReference type="GeneID" id="112684173"/>
<keyword evidence="4" id="KW-1185">Reference proteome</keyword>
<dbReference type="Gene3D" id="1.10.10.10">
    <property type="entry name" value="Winged helix-like DNA-binding domain superfamily/Winged helix DNA-binding domain"/>
    <property type="match status" value="1"/>
</dbReference>
<accession>A0A8B8FL13</accession>
<proteinExistence type="predicted"/>
<dbReference type="SUPFAM" id="SSF46689">
    <property type="entry name" value="Homeodomain-like"/>
    <property type="match status" value="1"/>
</dbReference>
<organism evidence="4 5">
    <name type="scientific">Sipha flava</name>
    <name type="common">yellow sugarcane aphid</name>
    <dbReference type="NCBI Taxonomy" id="143950"/>
    <lineage>
        <taxon>Eukaryota</taxon>
        <taxon>Metazoa</taxon>
        <taxon>Ecdysozoa</taxon>
        <taxon>Arthropoda</taxon>
        <taxon>Hexapoda</taxon>
        <taxon>Insecta</taxon>
        <taxon>Pterygota</taxon>
        <taxon>Neoptera</taxon>
        <taxon>Paraneoptera</taxon>
        <taxon>Hemiptera</taxon>
        <taxon>Sternorrhyncha</taxon>
        <taxon>Aphidomorpha</taxon>
        <taxon>Aphidoidea</taxon>
        <taxon>Aphididae</taxon>
        <taxon>Sipha</taxon>
    </lineage>
</organism>